<dbReference type="Pfam" id="PF15943">
    <property type="entry name" value="YdaS_toxin"/>
    <property type="match status" value="1"/>
</dbReference>
<dbReference type="RefSeq" id="WP_072596442.1">
    <property type="nucleotide sequence ID" value="NZ_CP018221.1"/>
</dbReference>
<evidence type="ECO:0008006" key="4">
    <source>
        <dbReference type="Google" id="ProtNLM"/>
    </source>
</evidence>
<evidence type="ECO:0000313" key="3">
    <source>
        <dbReference type="Proteomes" id="UP000182063"/>
    </source>
</evidence>
<dbReference type="Gene3D" id="1.10.260.40">
    <property type="entry name" value="lambda repressor-like DNA-binding domains"/>
    <property type="match status" value="1"/>
</dbReference>
<dbReference type="STRING" id="1921510.BSL82_05825"/>
<sequence length="84" mass="8789">MSEIGISPEHAAFLEALEAAGSQTALATMCGCTQGNIWQLLQKGSALPAKYVLKVEAGTGVPRHRLRPDLYPPEPAGNAESEAA</sequence>
<name>A0A1L3ZTE0_9SPHN</name>
<gene>
    <name evidence="2" type="ORF">BSL82_05825</name>
</gene>
<dbReference type="EMBL" id="CP018221">
    <property type="protein sequence ID" value="API58888.1"/>
    <property type="molecule type" value="Genomic_DNA"/>
</dbReference>
<feature type="region of interest" description="Disordered" evidence="1">
    <location>
        <begin position="63"/>
        <end position="84"/>
    </location>
</feature>
<proteinExistence type="predicted"/>
<dbReference type="SUPFAM" id="SSF47413">
    <property type="entry name" value="lambda repressor-like DNA-binding domains"/>
    <property type="match status" value="1"/>
</dbReference>
<dbReference type="AlphaFoldDB" id="A0A1L3ZTE0"/>
<organism evidence="2 3">
    <name type="scientific">Tardibacter chloracetimidivorans</name>
    <dbReference type="NCBI Taxonomy" id="1921510"/>
    <lineage>
        <taxon>Bacteria</taxon>
        <taxon>Pseudomonadati</taxon>
        <taxon>Pseudomonadota</taxon>
        <taxon>Alphaproteobacteria</taxon>
        <taxon>Sphingomonadales</taxon>
        <taxon>Sphingomonadaceae</taxon>
        <taxon>Tardibacter</taxon>
    </lineage>
</organism>
<dbReference type="GO" id="GO:0003677">
    <property type="term" value="F:DNA binding"/>
    <property type="evidence" value="ECO:0007669"/>
    <property type="project" value="InterPro"/>
</dbReference>
<dbReference type="OrthoDB" id="8526323at2"/>
<protein>
    <recommendedName>
        <fullName evidence="4">Helix-turn-helix domain-containing protein</fullName>
    </recommendedName>
</protein>
<keyword evidence="3" id="KW-1185">Reference proteome</keyword>
<dbReference type="InterPro" id="IPR031856">
    <property type="entry name" value="YdaS_toxin-like"/>
</dbReference>
<dbReference type="KEGG" id="sphj:BSL82_05825"/>
<evidence type="ECO:0000256" key="1">
    <source>
        <dbReference type="SAM" id="MobiDB-lite"/>
    </source>
</evidence>
<reference evidence="3" key="1">
    <citation type="submission" date="2016-11" db="EMBL/GenBank/DDBJ databases">
        <title>Complete Genome Sequence of alachlor-degrading Sphingomonas sp. strain JJ-A5.</title>
        <authorList>
            <person name="Lee H."/>
            <person name="Ka J.-O."/>
        </authorList>
    </citation>
    <scope>NUCLEOTIDE SEQUENCE [LARGE SCALE GENOMIC DNA]</scope>
    <source>
        <strain evidence="3">JJ-A5</strain>
    </source>
</reference>
<dbReference type="Proteomes" id="UP000182063">
    <property type="component" value="Chromosome"/>
</dbReference>
<evidence type="ECO:0000313" key="2">
    <source>
        <dbReference type="EMBL" id="API58888.1"/>
    </source>
</evidence>
<dbReference type="InterPro" id="IPR010982">
    <property type="entry name" value="Lambda_DNA-bd_dom_sf"/>
</dbReference>
<accession>A0A1L3ZTE0</accession>